<name>E9G5F9_DAPPU</name>
<sequence length="163" mass="17901">MSLKVNHCCCGCSLQTGTKIIGWLYLVSEIIAIVMLVLVEVLPEEQTSQTTTSETGNSETFAIMEITSIVTAAIKILVTVPLLIAAYKNSRPMLLLPWLICAIVTALMAIGTGIASVINSSGKETFFNEIIANTVVNFLGSALTIYYWIVVYSFYRRLRETQP</sequence>
<evidence type="ECO:0008006" key="4">
    <source>
        <dbReference type="Google" id="ProtNLM"/>
    </source>
</evidence>
<keyword evidence="1" id="KW-0472">Membrane</keyword>
<dbReference type="PANTHER" id="PTHR34609">
    <property type="entry name" value="GEO08273P1-RELATED"/>
    <property type="match status" value="1"/>
</dbReference>
<feature type="transmembrane region" description="Helical" evidence="1">
    <location>
        <begin position="130"/>
        <end position="155"/>
    </location>
</feature>
<dbReference type="OMA" id="FAIMEIT"/>
<dbReference type="KEGG" id="dpx:DAPPUDRAFT_127578"/>
<dbReference type="PhylomeDB" id="E9G5F9"/>
<dbReference type="HOGENOM" id="CLU_129481_0_0_1"/>
<proteinExistence type="predicted"/>
<dbReference type="InterPro" id="IPR053077">
    <property type="entry name" value="MARVEL_domain_protein_3"/>
</dbReference>
<accession>E9G5F9</accession>
<dbReference type="EMBL" id="GL732532">
    <property type="protein sequence ID" value="EFX85636.1"/>
    <property type="molecule type" value="Genomic_DNA"/>
</dbReference>
<dbReference type="InParanoid" id="E9G5F9"/>
<dbReference type="OrthoDB" id="6388869at2759"/>
<keyword evidence="1" id="KW-1133">Transmembrane helix</keyword>
<reference evidence="2 3" key="1">
    <citation type="journal article" date="2011" name="Science">
        <title>The ecoresponsive genome of Daphnia pulex.</title>
        <authorList>
            <person name="Colbourne J.K."/>
            <person name="Pfrender M.E."/>
            <person name="Gilbert D."/>
            <person name="Thomas W.K."/>
            <person name="Tucker A."/>
            <person name="Oakley T.H."/>
            <person name="Tokishita S."/>
            <person name="Aerts A."/>
            <person name="Arnold G.J."/>
            <person name="Basu M.K."/>
            <person name="Bauer D.J."/>
            <person name="Caceres C.E."/>
            <person name="Carmel L."/>
            <person name="Casola C."/>
            <person name="Choi J.H."/>
            <person name="Detter J.C."/>
            <person name="Dong Q."/>
            <person name="Dusheyko S."/>
            <person name="Eads B.D."/>
            <person name="Frohlich T."/>
            <person name="Geiler-Samerotte K.A."/>
            <person name="Gerlach D."/>
            <person name="Hatcher P."/>
            <person name="Jogdeo S."/>
            <person name="Krijgsveld J."/>
            <person name="Kriventseva E.V."/>
            <person name="Kultz D."/>
            <person name="Laforsch C."/>
            <person name="Lindquist E."/>
            <person name="Lopez J."/>
            <person name="Manak J.R."/>
            <person name="Muller J."/>
            <person name="Pangilinan J."/>
            <person name="Patwardhan R.P."/>
            <person name="Pitluck S."/>
            <person name="Pritham E.J."/>
            <person name="Rechtsteiner A."/>
            <person name="Rho M."/>
            <person name="Rogozin I.B."/>
            <person name="Sakarya O."/>
            <person name="Salamov A."/>
            <person name="Schaack S."/>
            <person name="Shapiro H."/>
            <person name="Shiga Y."/>
            <person name="Skalitzky C."/>
            <person name="Smith Z."/>
            <person name="Souvorov A."/>
            <person name="Sung W."/>
            <person name="Tang Z."/>
            <person name="Tsuchiya D."/>
            <person name="Tu H."/>
            <person name="Vos H."/>
            <person name="Wang M."/>
            <person name="Wolf Y.I."/>
            <person name="Yamagata H."/>
            <person name="Yamada T."/>
            <person name="Ye Y."/>
            <person name="Shaw J.R."/>
            <person name="Andrews J."/>
            <person name="Crease T.J."/>
            <person name="Tang H."/>
            <person name="Lucas S.M."/>
            <person name="Robertson H.M."/>
            <person name="Bork P."/>
            <person name="Koonin E.V."/>
            <person name="Zdobnov E.M."/>
            <person name="Grigoriev I.V."/>
            <person name="Lynch M."/>
            <person name="Boore J.L."/>
        </authorList>
    </citation>
    <scope>NUCLEOTIDE SEQUENCE [LARGE SCALE GENOMIC DNA]</scope>
</reference>
<gene>
    <name evidence="2" type="ORF">DAPPUDRAFT_127578</name>
</gene>
<evidence type="ECO:0000313" key="3">
    <source>
        <dbReference type="Proteomes" id="UP000000305"/>
    </source>
</evidence>
<feature type="transmembrane region" description="Helical" evidence="1">
    <location>
        <begin position="94"/>
        <end position="118"/>
    </location>
</feature>
<dbReference type="Proteomes" id="UP000000305">
    <property type="component" value="Unassembled WGS sequence"/>
</dbReference>
<dbReference type="Pfam" id="PF15860">
    <property type="entry name" value="DUF4728"/>
    <property type="match status" value="1"/>
</dbReference>
<feature type="transmembrane region" description="Helical" evidence="1">
    <location>
        <begin position="62"/>
        <end position="87"/>
    </location>
</feature>
<dbReference type="InterPro" id="IPR031720">
    <property type="entry name" value="DUF4728"/>
</dbReference>
<dbReference type="AlphaFoldDB" id="E9G5F9"/>
<protein>
    <recommendedName>
        <fullName evidence="4">MARVEL domain-containing protein</fullName>
    </recommendedName>
</protein>
<evidence type="ECO:0000313" key="2">
    <source>
        <dbReference type="EMBL" id="EFX85636.1"/>
    </source>
</evidence>
<organism evidence="2 3">
    <name type="scientific">Daphnia pulex</name>
    <name type="common">Water flea</name>
    <dbReference type="NCBI Taxonomy" id="6669"/>
    <lineage>
        <taxon>Eukaryota</taxon>
        <taxon>Metazoa</taxon>
        <taxon>Ecdysozoa</taxon>
        <taxon>Arthropoda</taxon>
        <taxon>Crustacea</taxon>
        <taxon>Branchiopoda</taxon>
        <taxon>Diplostraca</taxon>
        <taxon>Cladocera</taxon>
        <taxon>Anomopoda</taxon>
        <taxon>Daphniidae</taxon>
        <taxon>Daphnia</taxon>
    </lineage>
</organism>
<evidence type="ECO:0000256" key="1">
    <source>
        <dbReference type="SAM" id="Phobius"/>
    </source>
</evidence>
<keyword evidence="1" id="KW-0812">Transmembrane</keyword>
<keyword evidence="3" id="KW-1185">Reference proteome</keyword>
<dbReference type="PANTHER" id="PTHR34609:SF17">
    <property type="entry name" value="GEO08273P1-RELATED"/>
    <property type="match status" value="1"/>
</dbReference>
<feature type="transmembrane region" description="Helical" evidence="1">
    <location>
        <begin position="23"/>
        <end position="42"/>
    </location>
</feature>